<evidence type="ECO:0000313" key="3">
    <source>
        <dbReference type="EMBL" id="OGC45455.1"/>
    </source>
</evidence>
<evidence type="ECO:0000259" key="2">
    <source>
        <dbReference type="Pfam" id="PF06030"/>
    </source>
</evidence>
<reference evidence="3 4" key="1">
    <citation type="journal article" date="2016" name="Nat. Commun.">
        <title>Thousands of microbial genomes shed light on interconnected biogeochemical processes in an aquifer system.</title>
        <authorList>
            <person name="Anantharaman K."/>
            <person name="Brown C.T."/>
            <person name="Hug L.A."/>
            <person name="Sharon I."/>
            <person name="Castelle C.J."/>
            <person name="Probst A.J."/>
            <person name="Thomas B.C."/>
            <person name="Singh A."/>
            <person name="Wilkins M.J."/>
            <person name="Karaoz U."/>
            <person name="Brodie E.L."/>
            <person name="Williams K.H."/>
            <person name="Hubbard S.S."/>
            <person name="Banfield J.F."/>
        </authorList>
    </citation>
    <scope>NUCLEOTIDE SEQUENCE [LARGE SCALE GENOMIC DNA]</scope>
</reference>
<dbReference type="AlphaFoldDB" id="A0A1F4UKF9"/>
<evidence type="ECO:0000313" key="4">
    <source>
        <dbReference type="Proteomes" id="UP000178615"/>
    </source>
</evidence>
<feature type="domain" description="WxL Interacting Protein peptidoglycan binding" evidence="2">
    <location>
        <begin position="48"/>
        <end position="150"/>
    </location>
</feature>
<evidence type="ECO:0000256" key="1">
    <source>
        <dbReference type="SAM" id="Phobius"/>
    </source>
</evidence>
<comment type="caution">
    <text evidence="3">The sequence shown here is derived from an EMBL/GenBank/DDBJ whole genome shotgun (WGS) entry which is preliminary data.</text>
</comment>
<dbReference type="Proteomes" id="UP000178615">
    <property type="component" value="Unassembled WGS sequence"/>
</dbReference>
<protein>
    <recommendedName>
        <fullName evidence="2">WxL Interacting Protein peptidoglycan binding domain-containing protein</fullName>
    </recommendedName>
</protein>
<name>A0A1F4UKF9_UNCKA</name>
<proteinExistence type="predicted"/>
<accession>A0A1F4UKF9</accession>
<dbReference type="InterPro" id="IPR010317">
    <property type="entry name" value="WxLIP_PGBD"/>
</dbReference>
<keyword evidence="1" id="KW-0472">Membrane</keyword>
<organism evidence="3 4">
    <name type="scientific">candidate division WWE3 bacterium RBG_19FT_COMBO_34_6</name>
    <dbReference type="NCBI Taxonomy" id="1802612"/>
    <lineage>
        <taxon>Bacteria</taxon>
        <taxon>Katanobacteria</taxon>
    </lineage>
</organism>
<keyword evidence="1" id="KW-0812">Transmembrane</keyword>
<gene>
    <name evidence="3" type="ORF">A2V49_03395</name>
</gene>
<dbReference type="EMBL" id="MEUV01000036">
    <property type="protein sequence ID" value="OGC45455.1"/>
    <property type="molecule type" value="Genomic_DNA"/>
</dbReference>
<feature type="transmembrane region" description="Helical" evidence="1">
    <location>
        <begin position="291"/>
        <end position="316"/>
    </location>
</feature>
<keyword evidence="1" id="KW-1133">Transmembrane helix</keyword>
<dbReference type="Pfam" id="PF06030">
    <property type="entry name" value="WxLIP_PGBD"/>
    <property type="match status" value="1"/>
</dbReference>
<sequence>MSRKNITKILTGAIFTSAILFASFLLSHKLKAQTTGGFNIELSPGKVNLSVDPGKSYVQKFSIGNYSGAKRTLYIFMQDFTVFNETGTPTFFENKNTQNEDLAKFSLSQWVKLPTDKIELENNEVKEVEATITIPENAEAGGHYGAFFVQTESPENQGTAIASIGRLVSLMLVNVPGDVKEDIRITKAYTDKQIYFNDNPQVELITYLKNEGSVHGIPLGAFYVGGGYGGKNRSFIYNQDQGAVLPGAPERKLSQSFTLEKAGAIVPPIGKFTIDLVARYGSKNFPIETTIIFWLLPIKFIAAASLTIIIGAFILWRALVSFKK</sequence>